<accession>A0A5D0MKI8</accession>
<proteinExistence type="predicted"/>
<sequence>MLENKTKRLKDFENISLYYKYLMKDNSLEDFGYNPLLKHTNPVNQKARKKYLAHRKKLKNQVYNRLLEETDNKAKIDNLYKKQYFISNEPFTLNFKKSPDSIFDFIDQTKNFHSRVKNLANNKYEINSNRCVLCKGKNRIFYKLPGDNKEYLFLCPHIYQDFLKKSYISKRFEKKDFKKFKITDENRAAYETIKKYTQNFDIVLNNGESLLLIGGIGTGKTHLAIASLLNLIYKPTFYKYKLLKKKYISLPIFLNELKATDNEQLLKETSEAAYLVIDDLGIENLNEWSREKVFTLVNKRYQEKLPTLFISDLSASKLVHKLDKRIMSRLHEMARGVVIGGEDMRKKL</sequence>
<evidence type="ECO:0000313" key="3">
    <source>
        <dbReference type="Proteomes" id="UP000324143"/>
    </source>
</evidence>
<dbReference type="PANTHER" id="PTHR30050:SF4">
    <property type="entry name" value="ATP-BINDING PROTEIN RV3427C IN INSERTION SEQUENCE-RELATED"/>
    <property type="match status" value="1"/>
</dbReference>
<dbReference type="PANTHER" id="PTHR30050">
    <property type="entry name" value="CHROMOSOMAL REPLICATION INITIATOR PROTEIN DNAA"/>
    <property type="match status" value="1"/>
</dbReference>
<dbReference type="Pfam" id="PF01695">
    <property type="entry name" value="IstB_IS21"/>
    <property type="match status" value="1"/>
</dbReference>
<comment type="caution">
    <text evidence="2">The sequence shown here is derived from an EMBL/GenBank/DDBJ whole genome shotgun (WGS) entry which is preliminary data.</text>
</comment>
<dbReference type="Proteomes" id="UP000324143">
    <property type="component" value="Unassembled WGS sequence"/>
</dbReference>
<dbReference type="InterPro" id="IPR027417">
    <property type="entry name" value="P-loop_NTPase"/>
</dbReference>
<gene>
    <name evidence="2" type="ORF">FXF47_00585</name>
</gene>
<feature type="domain" description="IstB-like ATP-binding" evidence="1">
    <location>
        <begin position="177"/>
        <end position="347"/>
    </location>
</feature>
<dbReference type="AlphaFoldDB" id="A0A5D0MKI8"/>
<keyword evidence="3" id="KW-1185">Reference proteome</keyword>
<dbReference type="GO" id="GO:0006260">
    <property type="term" value="P:DNA replication"/>
    <property type="evidence" value="ECO:0007669"/>
    <property type="project" value="TreeGrafter"/>
</dbReference>
<dbReference type="EMBL" id="VSIX01000004">
    <property type="protein sequence ID" value="TYB32113.1"/>
    <property type="molecule type" value="Genomic_DNA"/>
</dbReference>
<dbReference type="Gene3D" id="3.40.50.300">
    <property type="entry name" value="P-loop containing nucleotide triphosphate hydrolases"/>
    <property type="match status" value="1"/>
</dbReference>
<reference evidence="2" key="1">
    <citation type="submission" date="2019-08" db="EMBL/GenBank/DDBJ databases">
        <title>Genomic characterization of a novel candidate phylum (ARYD3) from a high temperature, high salinity tertiary oil reservoir in north central Oklahoma, USA.</title>
        <authorList>
            <person name="Youssef N.H."/>
            <person name="Yadav A."/>
            <person name="Elshahed M.S."/>
        </authorList>
    </citation>
    <scope>NUCLEOTIDE SEQUENCE [LARGE SCALE GENOMIC DNA]</scope>
    <source>
        <strain evidence="2">ARYD3</strain>
    </source>
</reference>
<protein>
    <recommendedName>
        <fullName evidence="1">IstB-like ATP-binding domain-containing protein</fullName>
    </recommendedName>
</protein>
<evidence type="ECO:0000259" key="1">
    <source>
        <dbReference type="Pfam" id="PF01695"/>
    </source>
</evidence>
<dbReference type="GO" id="GO:0005524">
    <property type="term" value="F:ATP binding"/>
    <property type="evidence" value="ECO:0007669"/>
    <property type="project" value="InterPro"/>
</dbReference>
<organism evidence="2 3">
    <name type="scientific">Candidatus Mcinerneyibacterium aminivorans</name>
    <dbReference type="NCBI Taxonomy" id="2703815"/>
    <lineage>
        <taxon>Bacteria</taxon>
        <taxon>Candidatus Macinerneyibacteriota</taxon>
        <taxon>Candidatus Mcinerneyibacteria</taxon>
        <taxon>Candidatus Mcinerneyibacteriales</taxon>
        <taxon>Candidatus Mcinerneyibacteriaceae</taxon>
        <taxon>Candidatus Mcinerneyibacterium</taxon>
    </lineage>
</organism>
<dbReference type="InterPro" id="IPR002611">
    <property type="entry name" value="IstB_ATP-bd"/>
</dbReference>
<name>A0A5D0MKI8_9BACT</name>
<evidence type="ECO:0000313" key="2">
    <source>
        <dbReference type="EMBL" id="TYB32113.1"/>
    </source>
</evidence>
<dbReference type="SUPFAM" id="SSF52540">
    <property type="entry name" value="P-loop containing nucleoside triphosphate hydrolases"/>
    <property type="match status" value="1"/>
</dbReference>